<name>A0A9X2BV46_9PROT</name>
<dbReference type="PROSITE" id="PS50850">
    <property type="entry name" value="MFS"/>
    <property type="match status" value="1"/>
</dbReference>
<keyword evidence="1 4" id="KW-0812">Transmembrane</keyword>
<dbReference type="InterPro" id="IPR011701">
    <property type="entry name" value="MFS"/>
</dbReference>
<evidence type="ECO:0000313" key="7">
    <source>
        <dbReference type="Proteomes" id="UP001139516"/>
    </source>
</evidence>
<feature type="transmembrane region" description="Helical" evidence="4">
    <location>
        <begin position="256"/>
        <end position="276"/>
    </location>
</feature>
<dbReference type="GO" id="GO:0022857">
    <property type="term" value="F:transmembrane transporter activity"/>
    <property type="evidence" value="ECO:0007669"/>
    <property type="project" value="InterPro"/>
</dbReference>
<feature type="transmembrane region" description="Helical" evidence="4">
    <location>
        <begin position="177"/>
        <end position="197"/>
    </location>
</feature>
<dbReference type="Proteomes" id="UP001139516">
    <property type="component" value="Unassembled WGS sequence"/>
</dbReference>
<evidence type="ECO:0000256" key="1">
    <source>
        <dbReference type="ARBA" id="ARBA00022692"/>
    </source>
</evidence>
<protein>
    <submittedName>
        <fullName evidence="6">MFS transporter</fullName>
    </submittedName>
</protein>
<evidence type="ECO:0000256" key="3">
    <source>
        <dbReference type="ARBA" id="ARBA00023136"/>
    </source>
</evidence>
<feature type="transmembrane region" description="Helical" evidence="4">
    <location>
        <begin position="109"/>
        <end position="134"/>
    </location>
</feature>
<dbReference type="PANTHER" id="PTHR11360:SF290">
    <property type="entry name" value="MONOCARBOXYLATE MFS PERMEASE"/>
    <property type="match status" value="1"/>
</dbReference>
<evidence type="ECO:0000259" key="5">
    <source>
        <dbReference type="PROSITE" id="PS50850"/>
    </source>
</evidence>
<evidence type="ECO:0000313" key="6">
    <source>
        <dbReference type="EMBL" id="MCK8786282.1"/>
    </source>
</evidence>
<dbReference type="Gene3D" id="1.20.1250.20">
    <property type="entry name" value="MFS general substrate transporter like domains"/>
    <property type="match status" value="2"/>
</dbReference>
<feature type="transmembrane region" description="Helical" evidence="4">
    <location>
        <begin position="288"/>
        <end position="311"/>
    </location>
</feature>
<proteinExistence type="predicted"/>
<evidence type="ECO:0000256" key="2">
    <source>
        <dbReference type="ARBA" id="ARBA00022989"/>
    </source>
</evidence>
<dbReference type="InterPro" id="IPR036259">
    <property type="entry name" value="MFS_trans_sf"/>
</dbReference>
<dbReference type="RefSeq" id="WP_248668395.1">
    <property type="nucleotide sequence ID" value="NZ_JALPRX010000078.1"/>
</dbReference>
<evidence type="ECO:0000256" key="4">
    <source>
        <dbReference type="SAM" id="Phobius"/>
    </source>
</evidence>
<keyword evidence="2 4" id="KW-1133">Transmembrane helix</keyword>
<dbReference type="InterPro" id="IPR050327">
    <property type="entry name" value="Proton-linked_MCT"/>
</dbReference>
<keyword evidence="7" id="KW-1185">Reference proteome</keyword>
<feature type="transmembrane region" description="Helical" evidence="4">
    <location>
        <begin position="317"/>
        <end position="338"/>
    </location>
</feature>
<feature type="transmembrane region" description="Helical" evidence="4">
    <location>
        <begin position="59"/>
        <end position="76"/>
    </location>
</feature>
<dbReference type="Pfam" id="PF07690">
    <property type="entry name" value="MFS_1"/>
    <property type="match status" value="1"/>
</dbReference>
<sequence>MATAPGGDAPATAVDSRQAWLRLAVTVLVGTIGSVGMWSVVVALPAVQAEFGSARGAAALPYTLTMLGFALGSVLMGRLVDRFGVAPPLAGAAVAIGLGYLGAAASGSLWQFTLAQGLVVALCGSSIAFSPLIADISRWFLRRRGIAVAAVASANYLAGTIWPPVVQHFIEAVGWRATHAGIGLLCTATLLPLALLLRQRAPAAAGQPAGGARAGGRPGLGLPPGVLQGLLVVAGLACCVAMSMPQAHIVAYCGDLGYGVARGTTMLSLMLGFGIVSRLASGLIVDRIGGLPTVLLGSSLQGVALLLYLFFDGLGALYVVSALFGLFQGGIVPSYAIVVRENFPAEEAGVRVGLVLMATMLGMALGGWLSGVIFDLTGSYHAAFLHGLLWNLLNVSIVAWLLRRGATRRGAPRAALAGLG</sequence>
<feature type="transmembrane region" description="Helical" evidence="4">
    <location>
        <begin position="350"/>
        <end position="374"/>
    </location>
</feature>
<feature type="transmembrane region" description="Helical" evidence="4">
    <location>
        <begin position="146"/>
        <end position="165"/>
    </location>
</feature>
<feature type="transmembrane region" description="Helical" evidence="4">
    <location>
        <begin position="23"/>
        <end position="47"/>
    </location>
</feature>
<feature type="transmembrane region" description="Helical" evidence="4">
    <location>
        <begin position="226"/>
        <end position="244"/>
    </location>
</feature>
<organism evidence="6 7">
    <name type="scientific">Roseomonas acroporae</name>
    <dbReference type="NCBI Taxonomy" id="2937791"/>
    <lineage>
        <taxon>Bacteria</taxon>
        <taxon>Pseudomonadati</taxon>
        <taxon>Pseudomonadota</taxon>
        <taxon>Alphaproteobacteria</taxon>
        <taxon>Acetobacterales</taxon>
        <taxon>Roseomonadaceae</taxon>
        <taxon>Roseomonas</taxon>
    </lineage>
</organism>
<dbReference type="SUPFAM" id="SSF103473">
    <property type="entry name" value="MFS general substrate transporter"/>
    <property type="match status" value="1"/>
</dbReference>
<feature type="transmembrane region" description="Helical" evidence="4">
    <location>
        <begin position="83"/>
        <end position="103"/>
    </location>
</feature>
<dbReference type="EMBL" id="JALPRX010000078">
    <property type="protein sequence ID" value="MCK8786282.1"/>
    <property type="molecule type" value="Genomic_DNA"/>
</dbReference>
<feature type="domain" description="Major facilitator superfamily (MFS) profile" evidence="5">
    <location>
        <begin position="22"/>
        <end position="406"/>
    </location>
</feature>
<feature type="transmembrane region" description="Helical" evidence="4">
    <location>
        <begin position="380"/>
        <end position="402"/>
    </location>
</feature>
<gene>
    <name evidence="6" type="ORF">M0638_18045</name>
</gene>
<dbReference type="PANTHER" id="PTHR11360">
    <property type="entry name" value="MONOCARBOXYLATE TRANSPORTER"/>
    <property type="match status" value="1"/>
</dbReference>
<dbReference type="InterPro" id="IPR020846">
    <property type="entry name" value="MFS_dom"/>
</dbReference>
<comment type="caution">
    <text evidence="6">The sequence shown here is derived from an EMBL/GenBank/DDBJ whole genome shotgun (WGS) entry which is preliminary data.</text>
</comment>
<dbReference type="AlphaFoldDB" id="A0A9X2BV46"/>
<reference evidence="6" key="1">
    <citation type="submission" date="2022-04" db="EMBL/GenBank/DDBJ databases">
        <title>Roseomonas acroporae sp. nov., isolated from coral Acropora digitifera.</title>
        <authorList>
            <person name="Sun H."/>
        </authorList>
    </citation>
    <scope>NUCLEOTIDE SEQUENCE</scope>
    <source>
        <strain evidence="6">NAR14</strain>
    </source>
</reference>
<accession>A0A9X2BV46</accession>
<keyword evidence="3 4" id="KW-0472">Membrane</keyword>